<organism evidence="3 4">
    <name type="scientific">Sulfobacillus harzensis</name>
    <dbReference type="NCBI Taxonomy" id="2729629"/>
    <lineage>
        <taxon>Bacteria</taxon>
        <taxon>Bacillati</taxon>
        <taxon>Bacillota</taxon>
        <taxon>Clostridia</taxon>
        <taxon>Eubacteriales</taxon>
        <taxon>Clostridiales Family XVII. Incertae Sedis</taxon>
        <taxon>Sulfobacillus</taxon>
    </lineage>
</organism>
<evidence type="ECO:0000313" key="4">
    <source>
        <dbReference type="Proteomes" id="UP000533476"/>
    </source>
</evidence>
<evidence type="ECO:0000256" key="2">
    <source>
        <dbReference type="PIRSR" id="PIRSR015853-2"/>
    </source>
</evidence>
<dbReference type="GO" id="GO:0046872">
    <property type="term" value="F:metal ion binding"/>
    <property type="evidence" value="ECO:0007669"/>
    <property type="project" value="UniProtKB-KW"/>
</dbReference>
<sequence>MKVWISIDMEGIANVVDRDQLLPDGRRYERARMSMMQDLQAVLGALRRQPDVESIVVNDSHDGMLNVLAEEIPDGVRLISGGGKPWSMNQGVDQANVAFYVGYHARAGTPGAIMDHTYAGEIANVRLNGYDVGETGINAALAGAWGVPVAFVSGDDKACREAQELLSDVVTVTVKEGLSRRSALLLPRAEADRRLAEGVEEALRRVRQGHVKPWTLTAPITVEVELMTPDMVDRALYVPGAVRKGGRSVTFVEPTMEEAFRAFYTTMVMASGRPLY</sequence>
<dbReference type="InterPro" id="IPR036177">
    <property type="entry name" value="Peptidase_M55_sf"/>
</dbReference>
<dbReference type="InterPro" id="IPR027476">
    <property type="entry name" value="DppA_N"/>
</dbReference>
<evidence type="ECO:0000256" key="1">
    <source>
        <dbReference type="PIRSR" id="PIRSR015853-1"/>
    </source>
</evidence>
<dbReference type="Gene3D" id="3.40.50.10780">
    <property type="entry name" value="Dipeptide transport protein"/>
    <property type="match status" value="1"/>
</dbReference>
<keyword evidence="4" id="KW-1185">Reference proteome</keyword>
<feature type="active site" description="Nucleophile" evidence="1">
    <location>
        <position position="116"/>
    </location>
</feature>
<evidence type="ECO:0000313" key="3">
    <source>
        <dbReference type="EMBL" id="NMP22344.1"/>
    </source>
</evidence>
<dbReference type="Proteomes" id="UP000533476">
    <property type="component" value="Unassembled WGS sequence"/>
</dbReference>
<dbReference type="PIRSF" id="PIRSF015853">
    <property type="entry name" value="Pep_DppA"/>
    <property type="match status" value="1"/>
</dbReference>
<accession>A0A7Y0L5N0</accession>
<proteinExistence type="predicted"/>
<dbReference type="InterPro" id="IPR007035">
    <property type="entry name" value="Peptidase_M55"/>
</dbReference>
<dbReference type="Gene3D" id="3.30.1360.130">
    <property type="entry name" value="Dipeptide transport protein"/>
    <property type="match status" value="1"/>
</dbReference>
<dbReference type="SUPFAM" id="SSF63992">
    <property type="entry name" value="Dipeptide transport protein"/>
    <property type="match status" value="1"/>
</dbReference>
<dbReference type="RefSeq" id="WP_169098567.1">
    <property type="nucleotide sequence ID" value="NZ_JABBVZ010000021.1"/>
</dbReference>
<keyword evidence="2" id="KW-0862">Zinc</keyword>
<name>A0A7Y0L5N0_9FIRM</name>
<dbReference type="EMBL" id="JABBVZ010000021">
    <property type="protein sequence ID" value="NMP22344.1"/>
    <property type="molecule type" value="Genomic_DNA"/>
</dbReference>
<feature type="binding site" evidence="2">
    <location>
        <position position="8"/>
    </location>
    <ligand>
        <name>Zn(2+)</name>
        <dbReference type="ChEBI" id="CHEBI:29105"/>
        <label>2</label>
    </ligand>
</feature>
<feature type="binding site" evidence="2">
    <location>
        <position position="134"/>
    </location>
    <ligand>
        <name>Zn(2+)</name>
        <dbReference type="ChEBI" id="CHEBI:29105"/>
        <label>2</label>
    </ligand>
</feature>
<dbReference type="CDD" id="cd08663">
    <property type="entry name" value="DAP_dppA_1"/>
    <property type="match status" value="1"/>
</dbReference>
<feature type="binding site" evidence="2">
    <location>
        <position position="8"/>
    </location>
    <ligand>
        <name>Zn(2+)</name>
        <dbReference type="ChEBI" id="CHEBI:29105"/>
        <label>1</label>
    </ligand>
</feature>
<feature type="binding site" evidence="2">
    <location>
        <position position="10"/>
    </location>
    <ligand>
        <name>Zn(2+)</name>
        <dbReference type="ChEBI" id="CHEBI:29105"/>
        <label>1</label>
    </ligand>
</feature>
<dbReference type="Pfam" id="PF04951">
    <property type="entry name" value="Peptidase_M55"/>
    <property type="match status" value="1"/>
</dbReference>
<feature type="binding site" evidence="2">
    <location>
        <position position="104"/>
    </location>
    <ligand>
        <name>Zn(2+)</name>
        <dbReference type="ChEBI" id="CHEBI:29105"/>
        <label>2</label>
    </ligand>
</feature>
<comment type="caution">
    <text evidence="3">The sequence shown here is derived from an EMBL/GenBank/DDBJ whole genome shotgun (WGS) entry which is preliminary data.</text>
</comment>
<dbReference type="AlphaFoldDB" id="A0A7Y0L5N0"/>
<gene>
    <name evidence="3" type="ORF">HIJ39_08255</name>
</gene>
<protein>
    <submittedName>
        <fullName evidence="3">M55 family metallopeptidase</fullName>
    </submittedName>
</protein>
<feature type="binding site" evidence="2">
    <location>
        <position position="61"/>
    </location>
    <ligand>
        <name>Zn(2+)</name>
        <dbReference type="ChEBI" id="CHEBI:29105"/>
        <label>2</label>
    </ligand>
</feature>
<reference evidence="3 4" key="1">
    <citation type="submission" date="2020-04" db="EMBL/GenBank/DDBJ databases">
        <authorList>
            <person name="Zhang R."/>
            <person name="Schippers A."/>
        </authorList>
    </citation>
    <scope>NUCLEOTIDE SEQUENCE [LARGE SCALE GENOMIC DNA]</scope>
    <source>
        <strain evidence="3 4">DSM 109850</strain>
    </source>
</reference>
<keyword evidence="2" id="KW-0479">Metal-binding</keyword>